<dbReference type="PANTHER" id="PTHR30329">
    <property type="entry name" value="STATOR ELEMENT OF FLAGELLAR MOTOR COMPLEX"/>
    <property type="match status" value="1"/>
</dbReference>
<dbReference type="EMBL" id="SOQX01000003">
    <property type="protein sequence ID" value="TDY01673.1"/>
    <property type="molecule type" value="Genomic_DNA"/>
</dbReference>
<proteinExistence type="inferred from homology"/>
<evidence type="ECO:0000256" key="3">
    <source>
        <dbReference type="ARBA" id="ARBA00023136"/>
    </source>
</evidence>
<comment type="function">
    <text evidence="8">Part of the Tol-Pal system, which plays a role in outer membrane invagination during cell division and is important for maintaining outer membrane integrity.</text>
</comment>
<feature type="region of interest" description="Disordered" evidence="9">
    <location>
        <begin position="29"/>
        <end position="67"/>
    </location>
</feature>
<evidence type="ECO:0000256" key="2">
    <source>
        <dbReference type="ARBA" id="ARBA00022729"/>
    </source>
</evidence>
<dbReference type="GO" id="GO:0051301">
    <property type="term" value="P:cell division"/>
    <property type="evidence" value="ECO:0007669"/>
    <property type="project" value="UniProtKB-UniRule"/>
</dbReference>
<keyword evidence="6 8" id="KW-0449">Lipoprotein</keyword>
<gene>
    <name evidence="8" type="primary">pal</name>
    <name evidence="11" type="ORF">EDC23_1562</name>
</gene>
<dbReference type="RefSeq" id="WP_134083002.1">
    <property type="nucleotide sequence ID" value="NZ_SOQX01000003.1"/>
</dbReference>
<keyword evidence="3 8" id="KW-0472">Membrane</keyword>
<comment type="similarity">
    <text evidence="8">Belongs to the Pal lipoprotein family.</text>
</comment>
<dbReference type="InterPro" id="IPR014169">
    <property type="entry name" value="Pal_lipo_C"/>
</dbReference>
<evidence type="ECO:0000256" key="8">
    <source>
        <dbReference type="HAMAP-Rule" id="MF_02204"/>
    </source>
</evidence>
<dbReference type="PRINTS" id="PR01021">
    <property type="entry name" value="OMPADOMAIN"/>
</dbReference>
<dbReference type="InterPro" id="IPR006665">
    <property type="entry name" value="OmpA-like"/>
</dbReference>
<dbReference type="AlphaFoldDB" id="A0A4R8IWB9"/>
<evidence type="ECO:0000256" key="5">
    <source>
        <dbReference type="ARBA" id="ARBA00023237"/>
    </source>
</evidence>
<dbReference type="PROSITE" id="PS51123">
    <property type="entry name" value="OMPA_2"/>
    <property type="match status" value="1"/>
</dbReference>
<dbReference type="InterPro" id="IPR006690">
    <property type="entry name" value="OMPA-like_CS"/>
</dbReference>
<dbReference type="PROSITE" id="PS51257">
    <property type="entry name" value="PROKAR_LIPOPROTEIN"/>
    <property type="match status" value="1"/>
</dbReference>
<evidence type="ECO:0000259" key="10">
    <source>
        <dbReference type="PROSITE" id="PS51123"/>
    </source>
</evidence>
<dbReference type="InterPro" id="IPR039001">
    <property type="entry name" value="Pal"/>
</dbReference>
<keyword evidence="4 8" id="KW-0564">Palmitate</keyword>
<reference evidence="11 12" key="1">
    <citation type="submission" date="2019-03" db="EMBL/GenBank/DDBJ databases">
        <title>Genomic Encyclopedia of Type Strains, Phase IV (KMG-IV): sequencing the most valuable type-strain genomes for metagenomic binning, comparative biology and taxonomic classification.</title>
        <authorList>
            <person name="Goeker M."/>
        </authorList>
    </citation>
    <scope>NUCLEOTIDE SEQUENCE [LARGE SCALE GENOMIC DNA]</scope>
    <source>
        <strain evidence="11 12">DSM 16326</strain>
    </source>
</reference>
<protein>
    <recommendedName>
        <fullName evidence="8">Peptidoglycan-associated lipoprotein</fullName>
        <shortName evidence="8">PAL</shortName>
    </recommendedName>
</protein>
<dbReference type="InterPro" id="IPR006664">
    <property type="entry name" value="OMP_bac"/>
</dbReference>
<sequence length="182" mass="20382">MRQFLTYLVLISVVLTLGGCNFGPVKSDAEAEEEMADGRDAEVSQEDEDQRFSGDLGGGARMEELNDPDSPLSTRVIYFDFDSSRITDEQREVIDAHADFLSRNPDVEVVLEGHTDERGTREYNLALGERRAQSVEQLLQVQGVSAEQIEVISFGEERPAAMGHDESAWRLNRRVEILYSGL</sequence>
<accession>A0A4R8IWB9</accession>
<keyword evidence="2 8" id="KW-0732">Signal</keyword>
<dbReference type="PROSITE" id="PS01068">
    <property type="entry name" value="OMPA_1"/>
    <property type="match status" value="1"/>
</dbReference>
<dbReference type="OrthoDB" id="9809164at2"/>
<keyword evidence="1 8" id="KW-0132">Cell division</keyword>
<feature type="domain" description="OmpA-like" evidence="10">
    <location>
        <begin position="66"/>
        <end position="182"/>
    </location>
</feature>
<comment type="caution">
    <text evidence="11">The sequence shown here is derived from an EMBL/GenBank/DDBJ whole genome shotgun (WGS) entry which is preliminary data.</text>
</comment>
<dbReference type="Pfam" id="PF00691">
    <property type="entry name" value="OmpA"/>
    <property type="match status" value="1"/>
</dbReference>
<keyword evidence="7 8" id="KW-0131">Cell cycle</keyword>
<name>A0A4R8IWB9_9GAMM</name>
<dbReference type="CDD" id="cd07185">
    <property type="entry name" value="OmpA_C-like"/>
    <property type="match status" value="1"/>
</dbReference>
<keyword evidence="12" id="KW-1185">Reference proteome</keyword>
<keyword evidence="5 8" id="KW-0998">Cell outer membrane</keyword>
<organism evidence="11 12">
    <name type="scientific">Thiohalophilus thiocyanatoxydans</name>
    <dbReference type="NCBI Taxonomy" id="381308"/>
    <lineage>
        <taxon>Bacteria</taxon>
        <taxon>Pseudomonadati</taxon>
        <taxon>Pseudomonadota</taxon>
        <taxon>Gammaproteobacteria</taxon>
        <taxon>Thiohalomonadales</taxon>
        <taxon>Thiohalophilaceae</taxon>
        <taxon>Thiohalophilus</taxon>
    </lineage>
</organism>
<evidence type="ECO:0000256" key="7">
    <source>
        <dbReference type="ARBA" id="ARBA00023306"/>
    </source>
</evidence>
<dbReference type="Gene3D" id="3.30.1330.60">
    <property type="entry name" value="OmpA-like domain"/>
    <property type="match status" value="1"/>
</dbReference>
<dbReference type="InterPro" id="IPR050330">
    <property type="entry name" value="Bact_OuterMem_StrucFunc"/>
</dbReference>
<dbReference type="NCBIfam" id="TIGR02802">
    <property type="entry name" value="Pal_lipo"/>
    <property type="match status" value="1"/>
</dbReference>
<dbReference type="InterPro" id="IPR036737">
    <property type="entry name" value="OmpA-like_sf"/>
</dbReference>
<evidence type="ECO:0000256" key="1">
    <source>
        <dbReference type="ARBA" id="ARBA00022618"/>
    </source>
</evidence>
<dbReference type="SUPFAM" id="SSF103088">
    <property type="entry name" value="OmpA-like"/>
    <property type="match status" value="1"/>
</dbReference>
<evidence type="ECO:0000256" key="6">
    <source>
        <dbReference type="ARBA" id="ARBA00023288"/>
    </source>
</evidence>
<dbReference type="HAMAP" id="MF_02204">
    <property type="entry name" value="Pal"/>
    <property type="match status" value="1"/>
</dbReference>
<comment type="subcellular location">
    <subcellularLocation>
        <location evidence="8">Cell outer membrane</location>
        <topology evidence="8">Lipid-anchor</topology>
    </subcellularLocation>
</comment>
<dbReference type="PANTHER" id="PTHR30329:SF21">
    <property type="entry name" value="LIPOPROTEIN YIAD-RELATED"/>
    <property type="match status" value="1"/>
</dbReference>
<evidence type="ECO:0000256" key="4">
    <source>
        <dbReference type="ARBA" id="ARBA00023139"/>
    </source>
</evidence>
<dbReference type="GO" id="GO:0009279">
    <property type="term" value="C:cell outer membrane"/>
    <property type="evidence" value="ECO:0007669"/>
    <property type="project" value="UniProtKB-SubCell"/>
</dbReference>
<dbReference type="Proteomes" id="UP000294914">
    <property type="component" value="Unassembled WGS sequence"/>
</dbReference>
<comment type="subunit">
    <text evidence="8">The Tol-Pal system is composed of five core proteins: the inner membrane proteins TolA, TolQ and TolR, the periplasmic protein TolB and the outer membrane protein Pal. They form a network linking the inner and outer membranes and the peptidoglycan layer.</text>
</comment>
<evidence type="ECO:0000313" key="12">
    <source>
        <dbReference type="Proteomes" id="UP000294914"/>
    </source>
</evidence>
<evidence type="ECO:0000256" key="9">
    <source>
        <dbReference type="SAM" id="MobiDB-lite"/>
    </source>
</evidence>
<evidence type="ECO:0000313" key="11">
    <source>
        <dbReference type="EMBL" id="TDY01673.1"/>
    </source>
</evidence>